<dbReference type="SMART" id="SM00448">
    <property type="entry name" value="REC"/>
    <property type="match status" value="1"/>
</dbReference>
<dbReference type="Proteomes" id="UP000192738">
    <property type="component" value="Unassembled WGS sequence"/>
</dbReference>
<dbReference type="InterPro" id="IPR001789">
    <property type="entry name" value="Sig_transdc_resp-reg_receiver"/>
</dbReference>
<evidence type="ECO:0000313" key="4">
    <source>
        <dbReference type="Proteomes" id="UP000192738"/>
    </source>
</evidence>
<protein>
    <submittedName>
        <fullName evidence="3">Response regulator receiver domain-containing protein</fullName>
    </submittedName>
</protein>
<reference evidence="3 4" key="1">
    <citation type="submission" date="2017-04" db="EMBL/GenBank/DDBJ databases">
        <authorList>
            <person name="Afonso C.L."/>
            <person name="Miller P.J."/>
            <person name="Scott M.A."/>
            <person name="Spackman E."/>
            <person name="Goraichik I."/>
            <person name="Dimitrov K.M."/>
            <person name="Suarez D.L."/>
            <person name="Swayne D.E."/>
        </authorList>
    </citation>
    <scope>NUCLEOTIDE SEQUENCE [LARGE SCALE GENOMIC DNA]</scope>
    <source>
        <strain evidence="3 4">DSM 5090</strain>
    </source>
</reference>
<evidence type="ECO:0000313" key="3">
    <source>
        <dbReference type="EMBL" id="SMD00800.1"/>
    </source>
</evidence>
<dbReference type="Gene3D" id="3.40.50.2300">
    <property type="match status" value="1"/>
</dbReference>
<dbReference type="InterPro" id="IPR011006">
    <property type="entry name" value="CheY-like_superfamily"/>
</dbReference>
<dbReference type="GO" id="GO:0000160">
    <property type="term" value="P:phosphorelay signal transduction system"/>
    <property type="evidence" value="ECO:0007669"/>
    <property type="project" value="InterPro"/>
</dbReference>
<sequence>MARVLVVDDALMMRKTIGTFLIKAGYTVVDEAANGEQAVAAYKKYLPDLVTMDITMPGLDGIEALSQIIDFDANARVVMVSALGQKHKVFDALQHGAKGYILKPFTEDKLLSIINELLGATTSGLNGVQPETVLAKELGDKPLTARMSFSVETQEDGARITILREFSQPDFEDLAKAIAGVMASQKGDITFDFTYGNALHNKTAPYYRQMLESIVTAGSVLKIVCYTSDYTAYFRSVPSLKEVAFELVKKRGVL</sequence>
<dbReference type="Pfam" id="PF00072">
    <property type="entry name" value="Response_reg"/>
    <property type="match status" value="1"/>
</dbReference>
<keyword evidence="4" id="KW-1185">Reference proteome</keyword>
<evidence type="ECO:0000256" key="1">
    <source>
        <dbReference type="PROSITE-ProRule" id="PRU00169"/>
    </source>
</evidence>
<accession>A0A1W2DTM7</accession>
<dbReference type="PROSITE" id="PS50110">
    <property type="entry name" value="RESPONSE_REGULATORY"/>
    <property type="match status" value="1"/>
</dbReference>
<keyword evidence="1" id="KW-0597">Phosphoprotein</keyword>
<feature type="modified residue" description="4-aspartylphosphate" evidence="1">
    <location>
        <position position="53"/>
    </location>
</feature>
<name>A0A1W2DTM7_9FIRM</name>
<organism evidence="3 4">
    <name type="scientific">Sporomusa malonica</name>
    <dbReference type="NCBI Taxonomy" id="112901"/>
    <lineage>
        <taxon>Bacteria</taxon>
        <taxon>Bacillati</taxon>
        <taxon>Bacillota</taxon>
        <taxon>Negativicutes</taxon>
        <taxon>Selenomonadales</taxon>
        <taxon>Sporomusaceae</taxon>
        <taxon>Sporomusa</taxon>
    </lineage>
</organism>
<feature type="domain" description="Response regulatory" evidence="2">
    <location>
        <begin position="3"/>
        <end position="118"/>
    </location>
</feature>
<dbReference type="STRING" id="112901.SAMN04488500_11837"/>
<dbReference type="RefSeq" id="WP_084577386.1">
    <property type="nucleotide sequence ID" value="NZ_CP155572.1"/>
</dbReference>
<dbReference type="OrthoDB" id="9800029at2"/>
<proteinExistence type="predicted"/>
<dbReference type="CDD" id="cd17542">
    <property type="entry name" value="REC_CheY"/>
    <property type="match status" value="1"/>
</dbReference>
<dbReference type="PANTHER" id="PTHR43228:SF1">
    <property type="entry name" value="TWO-COMPONENT RESPONSE REGULATOR ARR22"/>
    <property type="match status" value="1"/>
</dbReference>
<dbReference type="EMBL" id="FWXI01000018">
    <property type="protein sequence ID" value="SMD00800.1"/>
    <property type="molecule type" value="Genomic_DNA"/>
</dbReference>
<dbReference type="InterPro" id="IPR052048">
    <property type="entry name" value="ST_Response_Regulator"/>
</dbReference>
<dbReference type="AlphaFoldDB" id="A0A1W2DTM7"/>
<gene>
    <name evidence="3" type="ORF">SAMN04488500_11837</name>
</gene>
<dbReference type="SUPFAM" id="SSF52172">
    <property type="entry name" value="CheY-like"/>
    <property type="match status" value="1"/>
</dbReference>
<evidence type="ECO:0000259" key="2">
    <source>
        <dbReference type="PROSITE" id="PS50110"/>
    </source>
</evidence>
<dbReference type="PANTHER" id="PTHR43228">
    <property type="entry name" value="TWO-COMPONENT RESPONSE REGULATOR"/>
    <property type="match status" value="1"/>
</dbReference>